<evidence type="ECO:0008006" key="2">
    <source>
        <dbReference type="Google" id="ProtNLM"/>
    </source>
</evidence>
<evidence type="ECO:0000313" key="1">
    <source>
        <dbReference type="EMBL" id="GAF82516.1"/>
    </source>
</evidence>
<sequence length="427" mass="48977">MDTYETDLSDDAIERYIKCYEIMLAARQQDPELLREAYEGIDDLVLSIDGLQPEKGHETLYVIRELRAKRVWFAVPLLSSAESEIKKLIEEARSWAERLGKPVHAWMSDKQTAFVNTIAEVFPGVAHRYCKNHFMRDVAKPVLEADSASKMQLRRRVRGLRTIEREILERHSSEDEETVDAAEDVVLDYCSAIRGILNSNQGSPTHPAGLRMMDGLKKVRRSLQVNIDLGRDTPSHAYVSRLASRIDRGFEVTADGFRQVRRGVKQVRAVERTLDPETGNCEEREEAFDTLRDGFAAKQDVVSQHMAKLMESFKPGLFVGGDDVDLPEDNLDLERWFKNPKGHERRIHGHRHAGTRIVEEGPTEMLALDAHWAHPHTFSPEELQPYHNAKMPKTQKAAIHRRKIMRKARSKKKIKALLKDLEQRYSA</sequence>
<dbReference type="EMBL" id="BARS01003416">
    <property type="protein sequence ID" value="GAF82516.1"/>
    <property type="molecule type" value="Genomic_DNA"/>
</dbReference>
<gene>
    <name evidence="1" type="ORF">S01H1_06621</name>
</gene>
<protein>
    <recommendedName>
        <fullName evidence="2">MULE transposase domain-containing protein</fullName>
    </recommendedName>
</protein>
<dbReference type="AlphaFoldDB" id="X0T5C5"/>
<accession>X0T5C5</accession>
<name>X0T5C5_9ZZZZ</name>
<feature type="non-terminal residue" evidence="1">
    <location>
        <position position="427"/>
    </location>
</feature>
<proteinExistence type="predicted"/>
<reference evidence="1" key="1">
    <citation type="journal article" date="2014" name="Front. Microbiol.">
        <title>High frequency of phylogenetically diverse reductive dehalogenase-homologous genes in deep subseafloor sedimentary metagenomes.</title>
        <authorList>
            <person name="Kawai M."/>
            <person name="Futagami T."/>
            <person name="Toyoda A."/>
            <person name="Takaki Y."/>
            <person name="Nishi S."/>
            <person name="Hori S."/>
            <person name="Arai W."/>
            <person name="Tsubouchi T."/>
            <person name="Morono Y."/>
            <person name="Uchiyama I."/>
            <person name="Ito T."/>
            <person name="Fujiyama A."/>
            <person name="Inagaki F."/>
            <person name="Takami H."/>
        </authorList>
    </citation>
    <scope>NUCLEOTIDE SEQUENCE</scope>
    <source>
        <strain evidence="1">Expedition CK06-06</strain>
    </source>
</reference>
<comment type="caution">
    <text evidence="1">The sequence shown here is derived from an EMBL/GenBank/DDBJ whole genome shotgun (WGS) entry which is preliminary data.</text>
</comment>
<organism evidence="1">
    <name type="scientific">marine sediment metagenome</name>
    <dbReference type="NCBI Taxonomy" id="412755"/>
    <lineage>
        <taxon>unclassified sequences</taxon>
        <taxon>metagenomes</taxon>
        <taxon>ecological metagenomes</taxon>
    </lineage>
</organism>